<dbReference type="STRING" id="391625.PPSIR1_01392"/>
<gene>
    <name evidence="1" type="primary">coaD</name>
    <name evidence="1" type="ORF">PPSIR1_01392</name>
</gene>
<name>A6G8C9_9BACT</name>
<organism evidence="1 2">
    <name type="scientific">Plesiocystis pacifica SIR-1</name>
    <dbReference type="NCBI Taxonomy" id="391625"/>
    <lineage>
        <taxon>Bacteria</taxon>
        <taxon>Pseudomonadati</taxon>
        <taxon>Myxococcota</taxon>
        <taxon>Polyangia</taxon>
        <taxon>Nannocystales</taxon>
        <taxon>Nannocystaceae</taxon>
        <taxon>Plesiocystis</taxon>
    </lineage>
</organism>
<sequence>MDSAAKIALKSIPVVGGVLVDIYEGVDAEDQEKGVESILEVLARIESIGEAGFEEVAGKLQEVAALQSKGLAVLVGVKDEMGSLAKEVSATREDLANMDEQLDKVQSELASLAFGGGDFNPKDPGDQLRFVVVLGQSLSDSKAIFDRQLEFARELLDGLSEDDMERVRYSSANELLTLKDDLLARASYLGLIRPGRPRQIFEALRRVTDEMQTVNLRVRSLVRAAEDDLLPSRVDRAQLDTHLSLWLAKYEYMLARHSSHMCLVFVGRNPKIEFPRGTDEHVAAAIEQRLERTELDYLSKICS</sequence>
<dbReference type="AlphaFoldDB" id="A6G8C9"/>
<protein>
    <submittedName>
        <fullName evidence="1">Phosphopantetheine adenylyltransferase</fullName>
        <ecNumber evidence="1">2.7.7.3</ecNumber>
    </submittedName>
</protein>
<dbReference type="Proteomes" id="UP000005801">
    <property type="component" value="Unassembled WGS sequence"/>
</dbReference>
<keyword evidence="1" id="KW-0548">Nucleotidyltransferase</keyword>
<proteinExistence type="predicted"/>
<dbReference type="GO" id="GO:0004595">
    <property type="term" value="F:pantetheine-phosphate adenylyltransferase activity"/>
    <property type="evidence" value="ECO:0007669"/>
    <property type="project" value="UniProtKB-EC"/>
</dbReference>
<keyword evidence="2" id="KW-1185">Reference proteome</keyword>
<reference evidence="1 2" key="1">
    <citation type="submission" date="2007-06" db="EMBL/GenBank/DDBJ databases">
        <authorList>
            <person name="Shimkets L."/>
            <person name="Ferriera S."/>
            <person name="Johnson J."/>
            <person name="Kravitz S."/>
            <person name="Beeson K."/>
            <person name="Sutton G."/>
            <person name="Rogers Y.-H."/>
            <person name="Friedman R."/>
            <person name="Frazier M."/>
            <person name="Venter J.C."/>
        </authorList>
    </citation>
    <scope>NUCLEOTIDE SEQUENCE [LARGE SCALE GENOMIC DNA]</scope>
    <source>
        <strain evidence="1 2">SIR-1</strain>
    </source>
</reference>
<comment type="caution">
    <text evidence="1">The sequence shown here is derived from an EMBL/GenBank/DDBJ whole genome shotgun (WGS) entry which is preliminary data.</text>
</comment>
<keyword evidence="1" id="KW-0808">Transferase</keyword>
<dbReference type="EC" id="2.7.7.3" evidence="1"/>
<accession>A6G8C9</accession>
<evidence type="ECO:0000313" key="1">
    <source>
        <dbReference type="EMBL" id="EDM77839.1"/>
    </source>
</evidence>
<evidence type="ECO:0000313" key="2">
    <source>
        <dbReference type="Proteomes" id="UP000005801"/>
    </source>
</evidence>
<dbReference type="EMBL" id="ABCS01000039">
    <property type="protein sequence ID" value="EDM77839.1"/>
    <property type="molecule type" value="Genomic_DNA"/>
</dbReference>